<name>A0ABM4TW29_DROSZ</name>
<dbReference type="PANTHER" id="PTHR47331:SF1">
    <property type="entry name" value="GAG-LIKE PROTEIN"/>
    <property type="match status" value="1"/>
</dbReference>
<dbReference type="Gene3D" id="2.40.70.10">
    <property type="entry name" value="Acid Proteases"/>
    <property type="match status" value="1"/>
</dbReference>
<gene>
    <name evidence="4" type="primary">LOC139353757</name>
</gene>
<feature type="domain" description="Peptidase A2" evidence="2">
    <location>
        <begin position="12"/>
        <end position="96"/>
    </location>
</feature>
<dbReference type="PROSITE" id="PS50175">
    <property type="entry name" value="ASP_PROT_RETROV"/>
    <property type="match status" value="1"/>
</dbReference>
<dbReference type="PANTHER" id="PTHR47331">
    <property type="entry name" value="PHD-TYPE DOMAIN-CONTAINING PROTEIN"/>
    <property type="match status" value="1"/>
</dbReference>
<dbReference type="InterPro" id="IPR021109">
    <property type="entry name" value="Peptidase_aspartic_dom_sf"/>
</dbReference>
<accession>A0ABM4TW29</accession>
<dbReference type="InterPro" id="IPR001995">
    <property type="entry name" value="Peptidase_A2_cat"/>
</dbReference>
<evidence type="ECO:0000259" key="2">
    <source>
        <dbReference type="PROSITE" id="PS50175"/>
    </source>
</evidence>
<evidence type="ECO:0000313" key="4">
    <source>
        <dbReference type="RefSeq" id="XP_070854179.1"/>
    </source>
</evidence>
<protein>
    <recommendedName>
        <fullName evidence="2">Peptidase A2 domain-containing protein</fullName>
    </recommendedName>
</protein>
<keyword evidence="3" id="KW-1185">Reference proteome</keyword>
<proteinExistence type="predicted"/>
<organism evidence="3 4">
    <name type="scientific">Drosophila suzukii</name>
    <name type="common">Spotted-wing drosophila fruit fly</name>
    <dbReference type="NCBI Taxonomy" id="28584"/>
    <lineage>
        <taxon>Eukaryota</taxon>
        <taxon>Metazoa</taxon>
        <taxon>Ecdysozoa</taxon>
        <taxon>Arthropoda</taxon>
        <taxon>Hexapoda</taxon>
        <taxon>Insecta</taxon>
        <taxon>Pterygota</taxon>
        <taxon>Neoptera</taxon>
        <taxon>Endopterygota</taxon>
        <taxon>Diptera</taxon>
        <taxon>Brachycera</taxon>
        <taxon>Muscomorpha</taxon>
        <taxon>Ephydroidea</taxon>
        <taxon>Drosophilidae</taxon>
        <taxon>Drosophila</taxon>
        <taxon>Sophophora</taxon>
    </lineage>
</organism>
<evidence type="ECO:0000256" key="1">
    <source>
        <dbReference type="ARBA" id="ARBA00022801"/>
    </source>
</evidence>
<dbReference type="Proteomes" id="UP001652628">
    <property type="component" value="Chromosome Y"/>
</dbReference>
<evidence type="ECO:0000313" key="3">
    <source>
        <dbReference type="Proteomes" id="UP001652628"/>
    </source>
</evidence>
<sequence length="355" mass="39562">MDICHLGTNYRARALIDSGSEATFITERLFNLIKLPFRHIQAQVSGLNQTVSAQATKLCHFSIRGPNKPGLQLETAAYVLPELAGKLPSYPIPRDALIYLPAIPLADPTILESSQIDVLIGADILPSVLLSGTLKNICGSLLGQKTIFGCVLSAQLLVHRAKSGSAFTTQITESSDRGLEKLLTKFWEVENIPTTDSYCESNFLQTITRDASGRYVVTLPFREPENFGSKLGYSRSIALAQFLRNENRLKRDFPLKEQYDSVIQEYLDLGHMREVPPSYDSPSYYLPHHSVVKPESTTTKLRVVFNAYSPSANGTSLNDILHAGPILQSDLTIQILKWRYFQYVFSPPRTPTIGR</sequence>
<dbReference type="CDD" id="cd00303">
    <property type="entry name" value="retropepsin_like"/>
    <property type="match status" value="1"/>
</dbReference>
<dbReference type="RefSeq" id="XP_070854179.1">
    <property type="nucleotide sequence ID" value="XM_070998078.1"/>
</dbReference>
<keyword evidence="1" id="KW-0378">Hydrolase</keyword>
<reference evidence="4" key="1">
    <citation type="submission" date="2025-08" db="UniProtKB">
        <authorList>
            <consortium name="RefSeq"/>
        </authorList>
    </citation>
    <scope>IDENTIFICATION</scope>
</reference>
<dbReference type="GeneID" id="139353757"/>